<evidence type="ECO:0000313" key="2">
    <source>
        <dbReference type="Proteomes" id="UP000464695"/>
    </source>
</evidence>
<name>A0A6B9X6J8_9CAUD</name>
<proteinExistence type="predicted"/>
<accession>A0A6B9X6J8</accession>
<dbReference type="Proteomes" id="UP000464695">
    <property type="component" value="Segment"/>
</dbReference>
<organism evidence="1 2">
    <name type="scientific">Escherichia phage atuna</name>
    <dbReference type="NCBI Taxonomy" id="2696385"/>
    <lineage>
        <taxon>Viruses</taxon>
        <taxon>Duplodnaviria</taxon>
        <taxon>Heunggongvirae</taxon>
        <taxon>Uroviricota</taxon>
        <taxon>Caudoviricetes</taxon>
        <taxon>Drexlerviridae</taxon>
        <taxon>Tempevirinae</taxon>
        <taxon>Warwickvirus</taxon>
        <taxon>Warwickvirus atuna</taxon>
    </lineage>
</organism>
<dbReference type="EMBL" id="MN850620">
    <property type="protein sequence ID" value="QHR72320.1"/>
    <property type="molecule type" value="Genomic_DNA"/>
</dbReference>
<protein>
    <submittedName>
        <fullName evidence="1">Uncharacterized protein</fullName>
    </submittedName>
</protein>
<evidence type="ECO:0000313" key="1">
    <source>
        <dbReference type="EMBL" id="QHR72320.1"/>
    </source>
</evidence>
<gene>
    <name evidence="1" type="ORF">atuna_61</name>
</gene>
<keyword evidence="2" id="KW-1185">Reference proteome</keyword>
<reference evidence="2" key="1">
    <citation type="submission" date="2019-12" db="EMBL/GenBank/DDBJ databases">
        <authorList>
            <person name="Olsen N.S."/>
            <person name="Junco L.M.F."/>
            <person name="Kot W."/>
            <person name="Hansen L.H."/>
        </authorList>
    </citation>
    <scope>NUCLEOTIDE SEQUENCE [LARGE SCALE GENOMIC DNA]</scope>
</reference>
<sequence>MFKSYKDVDFRVSHIIERNQSVDQIGHNVAMKIVAKKDELTKKAVKEFYGIDDPYLAVSRVARISDNWGRERFIDGETGEAIIEFNNQQSRIASGGLADYCVAIIKAKVNSKIAHAFKD</sequence>